<keyword evidence="2" id="KW-1185">Reference proteome</keyword>
<dbReference type="Proteomes" id="UP000000483">
    <property type="component" value="Chromosome"/>
</dbReference>
<reference evidence="1 2" key="1">
    <citation type="journal article" date="2011" name="Stand. Genomic Sci.">
        <title>Complete genome sequence of the acetate-degrading sulfate reducer Desulfobacca acetoxidans type strain (ASRB2).</title>
        <authorList>
            <person name="Goker M."/>
            <person name="Teshima H."/>
            <person name="Lapidus A."/>
            <person name="Nolan M."/>
            <person name="Lucas S."/>
            <person name="Hammon N."/>
            <person name="Deshpande S."/>
            <person name="Cheng J.F."/>
            <person name="Tapia R."/>
            <person name="Han C."/>
            <person name="Goodwin L."/>
            <person name="Pitluck S."/>
            <person name="Huntemann M."/>
            <person name="Liolios K."/>
            <person name="Ivanova N."/>
            <person name="Pagani I."/>
            <person name="Mavromatis K."/>
            <person name="Ovchinikova G."/>
            <person name="Pati A."/>
            <person name="Chen A."/>
            <person name="Palaniappan K."/>
            <person name="Land M."/>
            <person name="Hauser L."/>
            <person name="Brambilla E.M."/>
            <person name="Rohde M."/>
            <person name="Spring S."/>
            <person name="Detter J.C."/>
            <person name="Woyke T."/>
            <person name="Bristow J."/>
            <person name="Eisen J.A."/>
            <person name="Markowitz V."/>
            <person name="Hugenholtz P."/>
            <person name="Kyrpides N.C."/>
            <person name="Klenk H.P."/>
        </authorList>
    </citation>
    <scope>NUCLEOTIDE SEQUENCE [LARGE SCALE GENOMIC DNA]</scope>
    <source>
        <strain evidence="2">ATCC 700848 / DSM 11109 / ASRB2</strain>
    </source>
</reference>
<dbReference type="EMBL" id="CP002629">
    <property type="protein sequence ID" value="AEB09822.1"/>
    <property type="molecule type" value="Genomic_DNA"/>
</dbReference>
<evidence type="ECO:0000313" key="2">
    <source>
        <dbReference type="Proteomes" id="UP000000483"/>
    </source>
</evidence>
<dbReference type="KEGG" id="dao:Desac_1991"/>
<dbReference type="RefSeq" id="WP_013706931.1">
    <property type="nucleotide sequence ID" value="NC_015388.1"/>
</dbReference>
<accession>F2NI53</accession>
<protein>
    <submittedName>
        <fullName evidence="1">Uncharacterized protein</fullName>
    </submittedName>
</protein>
<sequence>MAVILFDQAKRRVRRQSKTPQGPGKILSLANLSDQVLLRVTKRQAAREMEYLRYLYQVTGGDPTMLPTLEQMQEIQNGTIEF</sequence>
<proteinExistence type="predicted"/>
<reference evidence="2" key="2">
    <citation type="submission" date="2011-03" db="EMBL/GenBank/DDBJ databases">
        <title>The complete genome of Desulfobacca acetoxidans DSM 11109.</title>
        <authorList>
            <consortium name="US DOE Joint Genome Institute (JGI-PGF)"/>
            <person name="Lucas S."/>
            <person name="Copeland A."/>
            <person name="Lapidus A."/>
            <person name="Bruce D."/>
            <person name="Goodwin L."/>
            <person name="Pitluck S."/>
            <person name="Peters L."/>
            <person name="Kyrpides N."/>
            <person name="Mavromatis K."/>
            <person name="Ivanova N."/>
            <person name="Ovchinnikova G."/>
            <person name="Teshima H."/>
            <person name="Detter J.C."/>
            <person name="Han C."/>
            <person name="Land M."/>
            <person name="Hauser L."/>
            <person name="Markowitz V."/>
            <person name="Cheng J.-F."/>
            <person name="Hugenholtz P."/>
            <person name="Woyke T."/>
            <person name="Wu D."/>
            <person name="Spring S."/>
            <person name="Schueler E."/>
            <person name="Brambilla E."/>
            <person name="Klenk H.-P."/>
            <person name="Eisen J.A."/>
        </authorList>
    </citation>
    <scope>NUCLEOTIDE SEQUENCE [LARGE SCALE GENOMIC DNA]</scope>
    <source>
        <strain evidence="2">ATCC 700848 / DSM 11109 / ASRB2</strain>
    </source>
</reference>
<name>F2NI53_DESAR</name>
<gene>
    <name evidence="1" type="ordered locus">Desac_1991</name>
</gene>
<dbReference type="AlphaFoldDB" id="F2NI53"/>
<organism evidence="1 2">
    <name type="scientific">Desulfobacca acetoxidans (strain ATCC 700848 / DSM 11109 / ASRB2)</name>
    <dbReference type="NCBI Taxonomy" id="880072"/>
    <lineage>
        <taxon>Bacteria</taxon>
        <taxon>Pseudomonadati</taxon>
        <taxon>Thermodesulfobacteriota</taxon>
        <taxon>Desulfobaccia</taxon>
        <taxon>Desulfobaccales</taxon>
        <taxon>Desulfobaccaceae</taxon>
        <taxon>Desulfobacca</taxon>
    </lineage>
</organism>
<evidence type="ECO:0000313" key="1">
    <source>
        <dbReference type="EMBL" id="AEB09822.1"/>
    </source>
</evidence>
<dbReference type="HOGENOM" id="CLU_2552684_0_0_7"/>